<evidence type="ECO:0000259" key="4">
    <source>
        <dbReference type="PROSITE" id="PS50977"/>
    </source>
</evidence>
<evidence type="ECO:0000313" key="6">
    <source>
        <dbReference type="Proteomes" id="UP000294650"/>
    </source>
</evidence>
<dbReference type="Proteomes" id="UP000294650">
    <property type="component" value="Unassembled WGS sequence"/>
</dbReference>
<evidence type="ECO:0000256" key="2">
    <source>
        <dbReference type="ARBA" id="ARBA00023125"/>
    </source>
</evidence>
<evidence type="ECO:0000313" key="5">
    <source>
        <dbReference type="EMBL" id="TCT25053.1"/>
    </source>
</evidence>
<evidence type="ECO:0000256" key="1">
    <source>
        <dbReference type="ARBA" id="ARBA00022491"/>
    </source>
</evidence>
<keyword evidence="6" id="KW-1185">Reference proteome</keyword>
<feature type="domain" description="HTH tetR-type" evidence="4">
    <location>
        <begin position="5"/>
        <end position="65"/>
    </location>
</feature>
<feature type="DNA-binding region" description="H-T-H motif" evidence="3">
    <location>
        <begin position="28"/>
        <end position="47"/>
    </location>
</feature>
<dbReference type="OrthoDB" id="9809994at2"/>
<dbReference type="PANTHER" id="PTHR43479:SF11">
    <property type="entry name" value="ACREF_ENVCD OPERON REPRESSOR-RELATED"/>
    <property type="match status" value="1"/>
</dbReference>
<comment type="caution">
    <text evidence="5">The sequence shown here is derived from an EMBL/GenBank/DDBJ whole genome shotgun (WGS) entry which is preliminary data.</text>
</comment>
<dbReference type="SUPFAM" id="SSF46689">
    <property type="entry name" value="Homeodomain-like"/>
    <property type="match status" value="1"/>
</dbReference>
<proteinExistence type="predicted"/>
<dbReference type="GO" id="GO:0003677">
    <property type="term" value="F:DNA binding"/>
    <property type="evidence" value="ECO:0007669"/>
    <property type="project" value="UniProtKB-UniRule"/>
</dbReference>
<protein>
    <submittedName>
        <fullName evidence="5">TetR family transcriptional regulator</fullName>
    </submittedName>
</protein>
<dbReference type="InterPro" id="IPR036271">
    <property type="entry name" value="Tet_transcr_reg_TetR-rel_C_sf"/>
</dbReference>
<gene>
    <name evidence="5" type="ORF">EDD68_104124</name>
</gene>
<dbReference type="PRINTS" id="PR00455">
    <property type="entry name" value="HTHTETR"/>
</dbReference>
<dbReference type="InterPro" id="IPR009057">
    <property type="entry name" value="Homeodomain-like_sf"/>
</dbReference>
<dbReference type="InterPro" id="IPR050624">
    <property type="entry name" value="HTH-type_Tx_Regulator"/>
</dbReference>
<dbReference type="InterPro" id="IPR001647">
    <property type="entry name" value="HTH_TetR"/>
</dbReference>
<name>A0A4R3NCY5_9BACI</name>
<dbReference type="Pfam" id="PF00440">
    <property type="entry name" value="TetR_N"/>
    <property type="match status" value="1"/>
</dbReference>
<organism evidence="5 6">
    <name type="scientific">Melghiribacillus thermohalophilus</name>
    <dbReference type="NCBI Taxonomy" id="1324956"/>
    <lineage>
        <taxon>Bacteria</taxon>
        <taxon>Bacillati</taxon>
        <taxon>Bacillota</taxon>
        <taxon>Bacilli</taxon>
        <taxon>Bacillales</taxon>
        <taxon>Bacillaceae</taxon>
        <taxon>Melghiribacillus</taxon>
    </lineage>
</organism>
<dbReference type="Gene3D" id="1.10.357.10">
    <property type="entry name" value="Tetracycline Repressor, domain 2"/>
    <property type="match status" value="1"/>
</dbReference>
<dbReference type="Pfam" id="PF08359">
    <property type="entry name" value="TetR_C_4"/>
    <property type="match status" value="1"/>
</dbReference>
<dbReference type="AlphaFoldDB" id="A0A4R3NCY5"/>
<dbReference type="PANTHER" id="PTHR43479">
    <property type="entry name" value="ACREF/ENVCD OPERON REPRESSOR-RELATED"/>
    <property type="match status" value="1"/>
</dbReference>
<dbReference type="InterPro" id="IPR013570">
    <property type="entry name" value="Tscrpt_reg_YsiA_C"/>
</dbReference>
<accession>A0A4R3NCY5</accession>
<evidence type="ECO:0000256" key="3">
    <source>
        <dbReference type="PROSITE-ProRule" id="PRU00335"/>
    </source>
</evidence>
<keyword evidence="1" id="KW-0678">Repressor</keyword>
<sequence length="200" mass="23132">MKRNKPKYKQIIDAAVEVIAENGYHASQVSKIAKKAGVADGTIYLYFKNKEDILVSVFREKMGEFIEKIREEITKKESAEDKLYSLIEIHFKQLSLNHQLAIVTQLELRQSNKDLRMKINNSLKGYLAIIDQILKEGIEEGLFHPQINIKLLRQMIFGTVDEVVTNWVMKDQKYDLVKQAKDVHYYILNGLKSTDDKKGS</sequence>
<dbReference type="PROSITE" id="PS50977">
    <property type="entry name" value="HTH_TETR_2"/>
    <property type="match status" value="1"/>
</dbReference>
<dbReference type="SUPFAM" id="SSF48498">
    <property type="entry name" value="Tetracyclin repressor-like, C-terminal domain"/>
    <property type="match status" value="1"/>
</dbReference>
<dbReference type="Gene3D" id="1.10.10.60">
    <property type="entry name" value="Homeodomain-like"/>
    <property type="match status" value="1"/>
</dbReference>
<dbReference type="EMBL" id="SMAN01000004">
    <property type="protein sequence ID" value="TCT25053.1"/>
    <property type="molecule type" value="Genomic_DNA"/>
</dbReference>
<keyword evidence="2 3" id="KW-0238">DNA-binding</keyword>
<reference evidence="5 6" key="1">
    <citation type="submission" date="2019-03" db="EMBL/GenBank/DDBJ databases">
        <title>Genomic Encyclopedia of Type Strains, Phase IV (KMG-IV): sequencing the most valuable type-strain genomes for metagenomic binning, comparative biology and taxonomic classification.</title>
        <authorList>
            <person name="Goeker M."/>
        </authorList>
    </citation>
    <scope>NUCLEOTIDE SEQUENCE [LARGE SCALE GENOMIC DNA]</scope>
    <source>
        <strain evidence="5 6">DSM 25894</strain>
    </source>
</reference>